<evidence type="ECO:0000313" key="1">
    <source>
        <dbReference type="EMBL" id="AXX90996.1"/>
    </source>
</evidence>
<dbReference type="Proteomes" id="UP000263040">
    <property type="component" value="Chromosome"/>
</dbReference>
<dbReference type="KEGG" id="asui:ASUIS_2588"/>
<reference evidence="1 2" key="1">
    <citation type="submission" date="2018-08" db="EMBL/GenBank/DDBJ databases">
        <title>Complete genome of the Arcobacter suis type strain LMG 26152.</title>
        <authorList>
            <person name="Miller W.G."/>
            <person name="Yee E."/>
            <person name="Bono J.L."/>
        </authorList>
    </citation>
    <scope>NUCLEOTIDE SEQUENCE [LARGE SCALE GENOMIC DNA]</scope>
    <source>
        <strain evidence="1 2">CECT 7833</strain>
    </source>
</reference>
<sequence>MNIEFRFLQKAILDKNYICFTYENQSFKNVKPLKLDFENRLFCDKGVFEFGKISKLKILKDRF</sequence>
<organism evidence="1 2">
    <name type="scientific">Arcobacter suis CECT 7833</name>
    <dbReference type="NCBI Taxonomy" id="663365"/>
    <lineage>
        <taxon>Bacteria</taxon>
        <taxon>Pseudomonadati</taxon>
        <taxon>Campylobacterota</taxon>
        <taxon>Epsilonproteobacteria</taxon>
        <taxon>Campylobacterales</taxon>
        <taxon>Arcobacteraceae</taxon>
        <taxon>Arcobacter</taxon>
    </lineage>
</organism>
<name>A0AAD0SSQ8_9BACT</name>
<dbReference type="AlphaFoldDB" id="A0AAD0SSQ8"/>
<dbReference type="EMBL" id="CP032100">
    <property type="protein sequence ID" value="AXX90996.1"/>
    <property type="molecule type" value="Genomic_DNA"/>
</dbReference>
<protein>
    <submittedName>
        <fullName evidence="1">Uncharacterized protein</fullName>
    </submittedName>
</protein>
<dbReference type="RefSeq" id="WP_118887554.1">
    <property type="nucleotide sequence ID" value="NZ_CP032100.1"/>
</dbReference>
<keyword evidence="2" id="KW-1185">Reference proteome</keyword>
<proteinExistence type="predicted"/>
<evidence type="ECO:0000313" key="2">
    <source>
        <dbReference type="Proteomes" id="UP000263040"/>
    </source>
</evidence>
<gene>
    <name evidence="1" type="ORF">ASUIS_2588</name>
</gene>
<accession>A0AAD0SSQ8</accession>